<sequence length="93" mass="10572">MNPRDRAIKKQLLVMKGEALRVKLRLELDTLRRHPLVAAGEGLKAWSRQRGLGKILATLGSLLPPGGRLQSWLGTGARLWALWQLGRRLWRSR</sequence>
<protein>
    <submittedName>
        <fullName evidence="1">Uncharacterized protein</fullName>
    </submittedName>
</protein>
<organism evidence="1 2">
    <name type="scientific">Chromobacterium haemolyticum</name>
    <dbReference type="NCBI Taxonomy" id="394935"/>
    <lineage>
        <taxon>Bacteria</taxon>
        <taxon>Pseudomonadati</taxon>
        <taxon>Pseudomonadota</taxon>
        <taxon>Betaproteobacteria</taxon>
        <taxon>Neisseriales</taxon>
        <taxon>Chromobacteriaceae</taxon>
        <taxon>Chromobacterium</taxon>
    </lineage>
</organism>
<dbReference type="RefSeq" id="WP_081554272.1">
    <property type="nucleotide sequence ID" value="NZ_MUKV01000001.1"/>
</dbReference>
<accession>A0A1W0DAV1</accession>
<evidence type="ECO:0000313" key="1">
    <source>
        <dbReference type="EMBL" id="OQS44144.1"/>
    </source>
</evidence>
<gene>
    <name evidence="1" type="ORF">B0T45_00640</name>
</gene>
<dbReference type="EMBL" id="MUKV01000001">
    <property type="protein sequence ID" value="OQS44144.1"/>
    <property type="molecule type" value="Genomic_DNA"/>
</dbReference>
<evidence type="ECO:0000313" key="2">
    <source>
        <dbReference type="Proteomes" id="UP000192721"/>
    </source>
</evidence>
<reference evidence="1 2" key="1">
    <citation type="submission" date="2017-02" db="EMBL/GenBank/DDBJ databases">
        <title>Chromobacterium haemolyticum H5244.</title>
        <authorList>
            <person name="Gulvik C.A."/>
        </authorList>
    </citation>
    <scope>NUCLEOTIDE SEQUENCE [LARGE SCALE GENOMIC DNA]</scope>
    <source>
        <strain evidence="1 2">H5244</strain>
    </source>
</reference>
<name>A0A1W0DAV1_9NEIS</name>
<dbReference type="Proteomes" id="UP000192721">
    <property type="component" value="Unassembled WGS sequence"/>
</dbReference>
<proteinExistence type="predicted"/>
<comment type="caution">
    <text evidence="1">The sequence shown here is derived from an EMBL/GenBank/DDBJ whole genome shotgun (WGS) entry which is preliminary data.</text>
</comment>
<dbReference type="AlphaFoldDB" id="A0A1W0DAV1"/>